<keyword evidence="7" id="KW-1185">Reference proteome</keyword>
<reference evidence="6 7" key="1">
    <citation type="submission" date="2020-08" db="EMBL/GenBank/DDBJ databases">
        <title>Sequencing the genomes of 1000 actinobacteria strains.</title>
        <authorList>
            <person name="Klenk H.-P."/>
        </authorList>
    </citation>
    <scope>NUCLEOTIDE SEQUENCE [LARGE SCALE GENOMIC DNA]</scope>
    <source>
        <strain evidence="6 7">DSM 45486</strain>
    </source>
</reference>
<feature type="transmembrane region" description="Helical" evidence="5">
    <location>
        <begin position="198"/>
        <end position="219"/>
    </location>
</feature>
<feature type="transmembrane region" description="Helical" evidence="5">
    <location>
        <begin position="80"/>
        <end position="97"/>
    </location>
</feature>
<accession>A0A7W9M5H3</accession>
<feature type="transmembrane region" description="Helical" evidence="5">
    <location>
        <begin position="134"/>
        <end position="155"/>
    </location>
</feature>
<dbReference type="AlphaFoldDB" id="A0A7W9M5H3"/>
<dbReference type="Proteomes" id="UP000552097">
    <property type="component" value="Unassembled WGS sequence"/>
</dbReference>
<evidence type="ECO:0000256" key="5">
    <source>
        <dbReference type="SAM" id="Phobius"/>
    </source>
</evidence>
<dbReference type="InterPro" id="IPR039020">
    <property type="entry name" value="PaxB-like"/>
</dbReference>
<comment type="caution">
    <text evidence="6">The sequence shown here is derived from an EMBL/GenBank/DDBJ whole genome shotgun (WGS) entry which is preliminary data.</text>
</comment>
<dbReference type="PANTHER" id="PTHR42038:SF2">
    <property type="entry name" value="TERPENE CYCLASE AUSL"/>
    <property type="match status" value="1"/>
</dbReference>
<keyword evidence="3 5" id="KW-1133">Transmembrane helix</keyword>
<name>A0A7W9M5H3_9PSEU</name>
<feature type="transmembrane region" description="Helical" evidence="5">
    <location>
        <begin position="167"/>
        <end position="186"/>
    </location>
</feature>
<dbReference type="RefSeq" id="WP_184927935.1">
    <property type="nucleotide sequence ID" value="NZ_JACHMO010000001.1"/>
</dbReference>
<dbReference type="PANTHER" id="PTHR42038">
    <property type="match status" value="1"/>
</dbReference>
<evidence type="ECO:0000256" key="1">
    <source>
        <dbReference type="ARBA" id="ARBA00004141"/>
    </source>
</evidence>
<evidence type="ECO:0000256" key="2">
    <source>
        <dbReference type="ARBA" id="ARBA00022692"/>
    </source>
</evidence>
<protein>
    <submittedName>
        <fullName evidence="6">Uncharacterized protein</fullName>
    </submittedName>
</protein>
<evidence type="ECO:0000256" key="4">
    <source>
        <dbReference type="ARBA" id="ARBA00023136"/>
    </source>
</evidence>
<keyword evidence="2 5" id="KW-0812">Transmembrane</keyword>
<comment type="subcellular location">
    <subcellularLocation>
        <location evidence="1">Membrane</location>
        <topology evidence="1">Multi-pass membrane protein</topology>
    </subcellularLocation>
</comment>
<evidence type="ECO:0000256" key="3">
    <source>
        <dbReference type="ARBA" id="ARBA00022989"/>
    </source>
</evidence>
<feature type="transmembrane region" description="Helical" evidence="5">
    <location>
        <begin position="20"/>
        <end position="39"/>
    </location>
</feature>
<organism evidence="6 7">
    <name type="scientific">Saccharothrix ecbatanensis</name>
    <dbReference type="NCBI Taxonomy" id="1105145"/>
    <lineage>
        <taxon>Bacteria</taxon>
        <taxon>Bacillati</taxon>
        <taxon>Actinomycetota</taxon>
        <taxon>Actinomycetes</taxon>
        <taxon>Pseudonocardiales</taxon>
        <taxon>Pseudonocardiaceae</taxon>
        <taxon>Saccharothrix</taxon>
    </lineage>
</organism>
<dbReference type="Pfam" id="PF25129">
    <property type="entry name" value="Pyr4-TMTC"/>
    <property type="match status" value="1"/>
</dbReference>
<evidence type="ECO:0000313" key="6">
    <source>
        <dbReference type="EMBL" id="MBB5807959.1"/>
    </source>
</evidence>
<evidence type="ECO:0000313" key="7">
    <source>
        <dbReference type="Proteomes" id="UP000552097"/>
    </source>
</evidence>
<sequence length="240" mass="26803">MNRAELGPLELFGVPAPTMFTIVSGVGTLFWVAAYVLVIRKGFQDRSFAMPIAALCGNIACEAIFSFLYPAEGLLRLSNYAWFALDLVILFQILKFAPAEFPDRRPAAIRIQVVFGILVATWCEIAFIREFHDYGGAYVIYGQNLLMSAVFIAMVQQRRSARGQSMGIAISKMVGTGLFSVTLFLFSRDDFARGQLLVFLYVACFVLDLMYCLILRRYVVAARQERESGKAQESEKVPAS</sequence>
<feature type="transmembrane region" description="Helical" evidence="5">
    <location>
        <begin position="109"/>
        <end position="128"/>
    </location>
</feature>
<proteinExistence type="predicted"/>
<dbReference type="GO" id="GO:0016829">
    <property type="term" value="F:lyase activity"/>
    <property type="evidence" value="ECO:0007669"/>
    <property type="project" value="InterPro"/>
</dbReference>
<dbReference type="EMBL" id="JACHMO010000001">
    <property type="protein sequence ID" value="MBB5807959.1"/>
    <property type="molecule type" value="Genomic_DNA"/>
</dbReference>
<feature type="transmembrane region" description="Helical" evidence="5">
    <location>
        <begin position="48"/>
        <end position="68"/>
    </location>
</feature>
<gene>
    <name evidence="6" type="ORF">F4560_007727</name>
</gene>
<dbReference type="GO" id="GO:0016020">
    <property type="term" value="C:membrane"/>
    <property type="evidence" value="ECO:0007669"/>
    <property type="project" value="UniProtKB-SubCell"/>
</dbReference>
<keyword evidence="4 5" id="KW-0472">Membrane</keyword>